<evidence type="ECO:0000256" key="3">
    <source>
        <dbReference type="SAM" id="SignalP"/>
    </source>
</evidence>
<evidence type="ECO:0000313" key="5">
    <source>
        <dbReference type="Proteomes" id="UP000000304"/>
    </source>
</evidence>
<evidence type="ECO:0000256" key="2">
    <source>
        <dbReference type="SAM" id="Phobius"/>
    </source>
</evidence>
<keyword evidence="2" id="KW-0812">Transmembrane</keyword>
<feature type="transmembrane region" description="Helical" evidence="2">
    <location>
        <begin position="143"/>
        <end position="166"/>
    </location>
</feature>
<keyword evidence="2" id="KW-1133">Transmembrane helix</keyword>
<evidence type="ECO:0000313" key="4">
    <source>
        <dbReference type="EMBL" id="EDX14332.1"/>
    </source>
</evidence>
<protein>
    <submittedName>
        <fullName evidence="4">GD21161</fullName>
    </submittedName>
</protein>
<dbReference type="HOGENOM" id="CLU_1338833_0_0_1"/>
<proteinExistence type="predicted"/>
<dbReference type="PhylomeDB" id="B4QU95"/>
<reference evidence="4 5" key="1">
    <citation type="journal article" date="2007" name="Nature">
        <title>Evolution of genes and genomes on the Drosophila phylogeny.</title>
        <authorList>
            <consortium name="Drosophila 12 Genomes Consortium"/>
            <person name="Clark A.G."/>
            <person name="Eisen M.B."/>
            <person name="Smith D.R."/>
            <person name="Bergman C.M."/>
            <person name="Oliver B."/>
            <person name="Markow T.A."/>
            <person name="Kaufman T.C."/>
            <person name="Kellis M."/>
            <person name="Gelbart W."/>
            <person name="Iyer V.N."/>
            <person name="Pollard D.A."/>
            <person name="Sackton T.B."/>
            <person name="Larracuente A.M."/>
            <person name="Singh N.D."/>
            <person name="Abad J.P."/>
            <person name="Abt D.N."/>
            <person name="Adryan B."/>
            <person name="Aguade M."/>
            <person name="Akashi H."/>
            <person name="Anderson W.W."/>
            <person name="Aquadro C.F."/>
            <person name="Ardell D.H."/>
            <person name="Arguello R."/>
            <person name="Artieri C.G."/>
            <person name="Barbash D.A."/>
            <person name="Barker D."/>
            <person name="Barsanti P."/>
            <person name="Batterham P."/>
            <person name="Batzoglou S."/>
            <person name="Begun D."/>
            <person name="Bhutkar A."/>
            <person name="Blanco E."/>
            <person name="Bosak S.A."/>
            <person name="Bradley R.K."/>
            <person name="Brand A.D."/>
            <person name="Brent M.R."/>
            <person name="Brooks A.N."/>
            <person name="Brown R.H."/>
            <person name="Butlin R.K."/>
            <person name="Caggese C."/>
            <person name="Calvi B.R."/>
            <person name="Bernardo de Carvalho A."/>
            <person name="Caspi A."/>
            <person name="Castrezana S."/>
            <person name="Celniker S.E."/>
            <person name="Chang J.L."/>
            <person name="Chapple C."/>
            <person name="Chatterji S."/>
            <person name="Chinwalla A."/>
            <person name="Civetta A."/>
            <person name="Clifton S.W."/>
            <person name="Comeron J.M."/>
            <person name="Costello J.C."/>
            <person name="Coyne J.A."/>
            <person name="Daub J."/>
            <person name="David R.G."/>
            <person name="Delcher A.L."/>
            <person name="Delehaunty K."/>
            <person name="Do C.B."/>
            <person name="Ebling H."/>
            <person name="Edwards K."/>
            <person name="Eickbush T."/>
            <person name="Evans J.D."/>
            <person name="Filipski A."/>
            <person name="Findeiss S."/>
            <person name="Freyhult E."/>
            <person name="Fulton L."/>
            <person name="Fulton R."/>
            <person name="Garcia A.C."/>
            <person name="Gardiner A."/>
            <person name="Garfield D.A."/>
            <person name="Garvin B.E."/>
            <person name="Gibson G."/>
            <person name="Gilbert D."/>
            <person name="Gnerre S."/>
            <person name="Godfrey J."/>
            <person name="Good R."/>
            <person name="Gotea V."/>
            <person name="Gravely B."/>
            <person name="Greenberg A.J."/>
            <person name="Griffiths-Jones S."/>
            <person name="Gross S."/>
            <person name="Guigo R."/>
            <person name="Gustafson E.A."/>
            <person name="Haerty W."/>
            <person name="Hahn M.W."/>
            <person name="Halligan D.L."/>
            <person name="Halpern A.L."/>
            <person name="Halter G.M."/>
            <person name="Han M.V."/>
            <person name="Heger A."/>
            <person name="Hillier L."/>
            <person name="Hinrichs A.S."/>
            <person name="Holmes I."/>
            <person name="Hoskins R.A."/>
            <person name="Hubisz M.J."/>
            <person name="Hultmark D."/>
            <person name="Huntley M.A."/>
            <person name="Jaffe D.B."/>
            <person name="Jagadeeshan S."/>
            <person name="Jeck W.R."/>
            <person name="Johnson J."/>
            <person name="Jones C.D."/>
            <person name="Jordan W.C."/>
            <person name="Karpen G.H."/>
            <person name="Kataoka E."/>
            <person name="Keightley P.D."/>
            <person name="Kheradpour P."/>
            <person name="Kirkness E.F."/>
            <person name="Koerich L.B."/>
            <person name="Kristiansen K."/>
            <person name="Kudrna D."/>
            <person name="Kulathinal R.J."/>
            <person name="Kumar S."/>
            <person name="Kwok R."/>
            <person name="Lander E."/>
            <person name="Langley C.H."/>
            <person name="Lapoint R."/>
            <person name="Lazzaro B.P."/>
            <person name="Lee S.J."/>
            <person name="Levesque L."/>
            <person name="Li R."/>
            <person name="Lin C.F."/>
            <person name="Lin M.F."/>
            <person name="Lindblad-Toh K."/>
            <person name="Llopart A."/>
            <person name="Long M."/>
            <person name="Low L."/>
            <person name="Lozovsky E."/>
            <person name="Lu J."/>
            <person name="Luo M."/>
            <person name="Machado C.A."/>
            <person name="Makalowski W."/>
            <person name="Marzo M."/>
            <person name="Matsuda M."/>
            <person name="Matzkin L."/>
            <person name="McAllister B."/>
            <person name="McBride C.S."/>
            <person name="McKernan B."/>
            <person name="McKernan K."/>
            <person name="Mendez-Lago M."/>
            <person name="Minx P."/>
            <person name="Mollenhauer M.U."/>
            <person name="Montooth K."/>
            <person name="Mount S.M."/>
            <person name="Mu X."/>
            <person name="Myers E."/>
            <person name="Negre B."/>
            <person name="Newfeld S."/>
            <person name="Nielsen R."/>
            <person name="Noor M.A."/>
            <person name="O'Grady P."/>
            <person name="Pachter L."/>
            <person name="Papaceit M."/>
            <person name="Parisi M.J."/>
            <person name="Parisi M."/>
            <person name="Parts L."/>
            <person name="Pedersen J.S."/>
            <person name="Pesole G."/>
            <person name="Phillippy A.M."/>
            <person name="Ponting C.P."/>
            <person name="Pop M."/>
            <person name="Porcelli D."/>
            <person name="Powell J.R."/>
            <person name="Prohaska S."/>
            <person name="Pruitt K."/>
            <person name="Puig M."/>
            <person name="Quesneville H."/>
            <person name="Ram K.R."/>
            <person name="Rand D."/>
            <person name="Rasmussen M.D."/>
            <person name="Reed L.K."/>
            <person name="Reenan R."/>
            <person name="Reily A."/>
            <person name="Remington K.A."/>
            <person name="Rieger T.T."/>
            <person name="Ritchie M.G."/>
            <person name="Robin C."/>
            <person name="Rogers Y.H."/>
            <person name="Rohde C."/>
            <person name="Rozas J."/>
            <person name="Rubenfield M.J."/>
            <person name="Ruiz A."/>
            <person name="Russo S."/>
            <person name="Salzberg S.L."/>
            <person name="Sanchez-Gracia A."/>
            <person name="Saranga D.J."/>
            <person name="Sato H."/>
            <person name="Schaeffer S.W."/>
            <person name="Schatz M.C."/>
            <person name="Schlenke T."/>
            <person name="Schwartz R."/>
            <person name="Segarra C."/>
            <person name="Singh R.S."/>
            <person name="Sirot L."/>
            <person name="Sirota M."/>
            <person name="Sisneros N.B."/>
            <person name="Smith C.D."/>
            <person name="Smith T.F."/>
            <person name="Spieth J."/>
            <person name="Stage D.E."/>
            <person name="Stark A."/>
            <person name="Stephan W."/>
            <person name="Strausberg R.L."/>
            <person name="Strempel S."/>
            <person name="Sturgill D."/>
            <person name="Sutton G."/>
            <person name="Sutton G.G."/>
            <person name="Tao W."/>
            <person name="Teichmann S."/>
            <person name="Tobari Y.N."/>
            <person name="Tomimura Y."/>
            <person name="Tsolas J.M."/>
            <person name="Valente V.L."/>
            <person name="Venter E."/>
            <person name="Venter J.C."/>
            <person name="Vicario S."/>
            <person name="Vieira F.G."/>
            <person name="Vilella A.J."/>
            <person name="Villasante A."/>
            <person name="Walenz B."/>
            <person name="Wang J."/>
            <person name="Wasserman M."/>
            <person name="Watts T."/>
            <person name="Wilson D."/>
            <person name="Wilson R.K."/>
            <person name="Wing R.A."/>
            <person name="Wolfner M.F."/>
            <person name="Wong A."/>
            <person name="Wong G.K."/>
            <person name="Wu C.I."/>
            <person name="Wu G."/>
            <person name="Yamamoto D."/>
            <person name="Yang H.P."/>
            <person name="Yang S.P."/>
            <person name="Yorke J.A."/>
            <person name="Yoshida K."/>
            <person name="Zdobnov E."/>
            <person name="Zhang P."/>
            <person name="Zhang Y."/>
            <person name="Zimin A.V."/>
            <person name="Baldwin J."/>
            <person name="Abdouelleil A."/>
            <person name="Abdulkadir J."/>
            <person name="Abebe A."/>
            <person name="Abera B."/>
            <person name="Abreu J."/>
            <person name="Acer S.C."/>
            <person name="Aftuck L."/>
            <person name="Alexander A."/>
            <person name="An P."/>
            <person name="Anderson E."/>
            <person name="Anderson S."/>
            <person name="Arachi H."/>
            <person name="Azer M."/>
            <person name="Bachantsang P."/>
            <person name="Barry A."/>
            <person name="Bayul T."/>
            <person name="Berlin A."/>
            <person name="Bessette D."/>
            <person name="Bloom T."/>
            <person name="Blye J."/>
            <person name="Boguslavskiy L."/>
            <person name="Bonnet C."/>
            <person name="Boukhgalter B."/>
            <person name="Bourzgui I."/>
            <person name="Brown A."/>
            <person name="Cahill P."/>
            <person name="Channer S."/>
            <person name="Cheshatsang Y."/>
            <person name="Chuda L."/>
            <person name="Citroen M."/>
            <person name="Collymore A."/>
            <person name="Cooke P."/>
            <person name="Costello M."/>
            <person name="D'Aco K."/>
            <person name="Daza R."/>
            <person name="De Haan G."/>
            <person name="DeGray S."/>
            <person name="DeMaso C."/>
            <person name="Dhargay N."/>
            <person name="Dooley K."/>
            <person name="Dooley E."/>
            <person name="Doricent M."/>
            <person name="Dorje P."/>
            <person name="Dorjee K."/>
            <person name="Dupes A."/>
            <person name="Elong R."/>
            <person name="Falk J."/>
            <person name="Farina A."/>
            <person name="Faro S."/>
            <person name="Ferguson D."/>
            <person name="Fisher S."/>
            <person name="Foley C.D."/>
            <person name="Franke A."/>
            <person name="Friedrich D."/>
            <person name="Gadbois L."/>
            <person name="Gearin G."/>
            <person name="Gearin C.R."/>
            <person name="Giannoukos G."/>
            <person name="Goode T."/>
            <person name="Graham J."/>
            <person name="Grandbois E."/>
            <person name="Grewal S."/>
            <person name="Gyaltsen K."/>
            <person name="Hafez N."/>
            <person name="Hagos B."/>
            <person name="Hall J."/>
            <person name="Henson C."/>
            <person name="Hollinger A."/>
            <person name="Honan T."/>
            <person name="Huard M.D."/>
            <person name="Hughes L."/>
            <person name="Hurhula B."/>
            <person name="Husby M.E."/>
            <person name="Kamat A."/>
            <person name="Kanga B."/>
            <person name="Kashin S."/>
            <person name="Khazanovich D."/>
            <person name="Kisner P."/>
            <person name="Lance K."/>
            <person name="Lara M."/>
            <person name="Lee W."/>
            <person name="Lennon N."/>
            <person name="Letendre F."/>
            <person name="LeVine R."/>
            <person name="Lipovsky A."/>
            <person name="Liu X."/>
            <person name="Liu J."/>
            <person name="Liu S."/>
            <person name="Lokyitsang T."/>
            <person name="Lokyitsang Y."/>
            <person name="Lubonja R."/>
            <person name="Lui A."/>
            <person name="MacDonald P."/>
            <person name="Magnisalis V."/>
            <person name="Maru K."/>
            <person name="Matthews C."/>
            <person name="McCusker W."/>
            <person name="McDonough S."/>
            <person name="Mehta T."/>
            <person name="Meldrim J."/>
            <person name="Meneus L."/>
            <person name="Mihai O."/>
            <person name="Mihalev A."/>
            <person name="Mihova T."/>
            <person name="Mittelman R."/>
            <person name="Mlenga V."/>
            <person name="Montmayeur A."/>
            <person name="Mulrain L."/>
            <person name="Navidi A."/>
            <person name="Naylor J."/>
            <person name="Negash T."/>
            <person name="Nguyen T."/>
            <person name="Nguyen N."/>
            <person name="Nicol R."/>
            <person name="Norbu C."/>
            <person name="Norbu N."/>
            <person name="Novod N."/>
            <person name="O'Neill B."/>
            <person name="Osman S."/>
            <person name="Markiewicz E."/>
            <person name="Oyono O.L."/>
            <person name="Patti C."/>
            <person name="Phunkhang P."/>
            <person name="Pierre F."/>
            <person name="Priest M."/>
            <person name="Raghuraman S."/>
            <person name="Rege F."/>
            <person name="Reyes R."/>
            <person name="Rise C."/>
            <person name="Rogov P."/>
            <person name="Ross K."/>
            <person name="Ryan E."/>
            <person name="Settipalli S."/>
            <person name="Shea T."/>
            <person name="Sherpa N."/>
            <person name="Shi L."/>
            <person name="Shih D."/>
            <person name="Sparrow T."/>
            <person name="Spaulding J."/>
            <person name="Stalker J."/>
            <person name="Stange-Thomann N."/>
            <person name="Stavropoulos S."/>
            <person name="Stone C."/>
            <person name="Strader C."/>
            <person name="Tesfaye S."/>
            <person name="Thomson T."/>
            <person name="Thoulutsang Y."/>
            <person name="Thoulutsang D."/>
            <person name="Topham K."/>
            <person name="Topping I."/>
            <person name="Tsamla T."/>
            <person name="Vassiliev H."/>
            <person name="Vo A."/>
            <person name="Wangchuk T."/>
            <person name="Wangdi T."/>
            <person name="Weiand M."/>
            <person name="Wilkinson J."/>
            <person name="Wilson A."/>
            <person name="Yadav S."/>
            <person name="Young G."/>
            <person name="Yu Q."/>
            <person name="Zembek L."/>
            <person name="Zhong D."/>
            <person name="Zimmer A."/>
            <person name="Zwirko Z."/>
            <person name="Jaffe D.B."/>
            <person name="Alvarez P."/>
            <person name="Brockman W."/>
            <person name="Butler J."/>
            <person name="Chin C."/>
            <person name="Gnerre S."/>
            <person name="Grabherr M."/>
            <person name="Kleber M."/>
            <person name="Mauceli E."/>
            <person name="MacCallum I."/>
        </authorList>
    </citation>
    <scope>NUCLEOTIDE SEQUENCE [LARGE SCALE GENOMIC DNA]</scope>
    <source>
        <strain evidence="5">white501</strain>
    </source>
</reference>
<name>B4QU95_DROSI</name>
<feature type="signal peptide" evidence="3">
    <location>
        <begin position="1"/>
        <end position="20"/>
    </location>
</feature>
<organism evidence="4 5">
    <name type="scientific">Drosophila simulans</name>
    <name type="common">Fruit fly</name>
    <dbReference type="NCBI Taxonomy" id="7240"/>
    <lineage>
        <taxon>Eukaryota</taxon>
        <taxon>Metazoa</taxon>
        <taxon>Ecdysozoa</taxon>
        <taxon>Arthropoda</taxon>
        <taxon>Hexapoda</taxon>
        <taxon>Insecta</taxon>
        <taxon>Pterygota</taxon>
        <taxon>Neoptera</taxon>
        <taxon>Endopterygota</taxon>
        <taxon>Diptera</taxon>
        <taxon>Brachycera</taxon>
        <taxon>Muscomorpha</taxon>
        <taxon>Ephydroidea</taxon>
        <taxon>Drosophilidae</taxon>
        <taxon>Drosophila</taxon>
        <taxon>Sophophora</taxon>
    </lineage>
</organism>
<keyword evidence="5" id="KW-1185">Reference proteome</keyword>
<sequence>MRTEYLVVLIICTSCICACAGDSYSGDIQSSNSLDFGNDSGGYSYSSPPSNSYLPPATPAPEYLPPPNNGYQYNPPPNNNYLPPPNNNYLPPAPEYGPPAGYPSYGPPPPPFYKPAPFIPYHSHDSLLEKLKSKINLYTLGKILLKLLIFKKIVKFIGLIFLLLVLPKLKNIFKDDMMSGSGESDGMESKLVETDKDKLAQQIENLYDFVINSIENFEGRSS</sequence>
<evidence type="ECO:0000256" key="1">
    <source>
        <dbReference type="SAM" id="MobiDB-lite"/>
    </source>
</evidence>
<feature type="region of interest" description="Disordered" evidence="1">
    <location>
        <begin position="65"/>
        <end position="93"/>
    </location>
</feature>
<keyword evidence="3" id="KW-0732">Signal</keyword>
<dbReference type="OrthoDB" id="8029054at2759"/>
<dbReference type="Bgee" id="FBgn0192612">
    <property type="expression patterns" value="Expressed in embryo and 3 other cell types or tissues"/>
</dbReference>
<dbReference type="EMBL" id="CM000364">
    <property type="protein sequence ID" value="EDX14332.1"/>
    <property type="molecule type" value="Genomic_DNA"/>
</dbReference>
<dbReference type="SUPFAM" id="SSF81995">
    <property type="entry name" value="beta-sandwich domain of Sec23/24"/>
    <property type="match status" value="1"/>
</dbReference>
<gene>
    <name evidence="4" type="primary">Dsim\GD21161</name>
    <name evidence="4" type="ORF">Dsim_GD21161</name>
</gene>
<dbReference type="OMA" id="IFKDDMM"/>
<dbReference type="AlphaFoldDB" id="B4QU95"/>
<feature type="chain" id="PRO_5002824539" evidence="3">
    <location>
        <begin position="21"/>
        <end position="222"/>
    </location>
</feature>
<dbReference type="STRING" id="7240.B4QU95"/>
<keyword evidence="2" id="KW-0472">Membrane</keyword>
<dbReference type="Proteomes" id="UP000000304">
    <property type="component" value="Chromosome 3R"/>
</dbReference>
<accession>B4QU95</accession>